<feature type="transmembrane region" description="Helical" evidence="8">
    <location>
        <begin position="47"/>
        <end position="69"/>
    </location>
</feature>
<keyword evidence="2 8" id="KW-0812">Transmembrane</keyword>
<evidence type="ECO:0000256" key="1">
    <source>
        <dbReference type="ARBA" id="ARBA00004167"/>
    </source>
</evidence>
<comment type="caution">
    <text evidence="9">The sequence shown here is derived from an EMBL/GenBank/DDBJ whole genome shotgun (WGS) entry which is preliminary data.</text>
</comment>
<evidence type="ECO:0000256" key="2">
    <source>
        <dbReference type="ARBA" id="ARBA00022692"/>
    </source>
</evidence>
<dbReference type="GO" id="GO:0016020">
    <property type="term" value="C:membrane"/>
    <property type="evidence" value="ECO:0007669"/>
    <property type="project" value="UniProtKB-SubCell"/>
</dbReference>
<dbReference type="PANTHER" id="PTHR33365:SF13">
    <property type="entry name" value="TAT PATHWAY SIGNAL SEQUENCE"/>
    <property type="match status" value="1"/>
</dbReference>
<accession>A0A420YNE8</accession>
<keyword evidence="6" id="KW-0325">Glycoprotein</keyword>
<evidence type="ECO:0000256" key="7">
    <source>
        <dbReference type="ARBA" id="ARBA00035112"/>
    </source>
</evidence>
<dbReference type="Pfam" id="PF11807">
    <property type="entry name" value="UstYa"/>
    <property type="match status" value="1"/>
</dbReference>
<dbReference type="GO" id="GO:0043386">
    <property type="term" value="P:mycotoxin biosynthetic process"/>
    <property type="evidence" value="ECO:0007669"/>
    <property type="project" value="InterPro"/>
</dbReference>
<evidence type="ECO:0000256" key="6">
    <source>
        <dbReference type="ARBA" id="ARBA00023180"/>
    </source>
</evidence>
<organism evidence="9 10">
    <name type="scientific">Coniochaeta pulveracea</name>
    <dbReference type="NCBI Taxonomy" id="177199"/>
    <lineage>
        <taxon>Eukaryota</taxon>
        <taxon>Fungi</taxon>
        <taxon>Dikarya</taxon>
        <taxon>Ascomycota</taxon>
        <taxon>Pezizomycotina</taxon>
        <taxon>Sordariomycetes</taxon>
        <taxon>Sordariomycetidae</taxon>
        <taxon>Coniochaetales</taxon>
        <taxon>Coniochaetaceae</taxon>
        <taxon>Coniochaeta</taxon>
    </lineage>
</organism>
<dbReference type="OrthoDB" id="5215902at2759"/>
<proteinExistence type="inferred from homology"/>
<dbReference type="InterPro" id="IPR021765">
    <property type="entry name" value="UstYa-like"/>
</dbReference>
<comment type="subcellular location">
    <subcellularLocation>
        <location evidence="1">Membrane</location>
        <topology evidence="1">Single-pass membrane protein</topology>
    </subcellularLocation>
</comment>
<dbReference type="Proteomes" id="UP000275385">
    <property type="component" value="Unassembled WGS sequence"/>
</dbReference>
<evidence type="ECO:0000313" key="10">
    <source>
        <dbReference type="Proteomes" id="UP000275385"/>
    </source>
</evidence>
<dbReference type="PANTHER" id="PTHR33365">
    <property type="entry name" value="YALI0B05434P"/>
    <property type="match status" value="1"/>
</dbReference>
<comment type="similarity">
    <text evidence="7">Belongs to the ustYa family.</text>
</comment>
<dbReference type="EMBL" id="QVQW01000002">
    <property type="protein sequence ID" value="RKU49336.1"/>
    <property type="molecule type" value="Genomic_DNA"/>
</dbReference>
<dbReference type="AlphaFoldDB" id="A0A420YNE8"/>
<evidence type="ECO:0000256" key="5">
    <source>
        <dbReference type="ARBA" id="ARBA00023136"/>
    </source>
</evidence>
<reference evidence="9 10" key="1">
    <citation type="submission" date="2018-08" db="EMBL/GenBank/DDBJ databases">
        <title>Draft genome of the lignicolous fungus Coniochaeta pulveracea.</title>
        <authorList>
            <person name="Borstlap C.J."/>
            <person name="De Witt R.N."/>
            <person name="Botha A."/>
            <person name="Volschenk H."/>
        </authorList>
    </citation>
    <scope>NUCLEOTIDE SEQUENCE [LARGE SCALE GENOMIC DNA]</scope>
    <source>
        <strain evidence="9 10">CAB683</strain>
    </source>
</reference>
<keyword evidence="5 8" id="KW-0472">Membrane</keyword>
<evidence type="ECO:0008006" key="11">
    <source>
        <dbReference type="Google" id="ProtNLM"/>
    </source>
</evidence>
<protein>
    <recommendedName>
        <fullName evidence="11">Tat pathway signal sequence</fullName>
    </recommendedName>
</protein>
<gene>
    <name evidence="9" type="ORF">DL546_009865</name>
</gene>
<keyword evidence="4" id="KW-0843">Virulence</keyword>
<sequence length="288" mass="34100">MPSEKKYEPLLNGAEPMAGEEITLDDDKTLDYPAILPRSRRNHLRTVRILVGLNVVLATLLFLVVGFWWRENAKMPTPPHSPAWPAVKYVNKRFKKDDRFYGTDEMDPNMDKAWKNITGPSTGHITLPAAEAQKNVPSLELWFKPGYYLYGLDMFHQLHCLDIIRRSFFPKHYFPNNSEAETLRHKQHCFDYLRQSIMCAGDVTLDHWFNYTWTSSSYKDSDNLNPSDDWMNMYTQNFKDLSRKQRSQWAPLMWDTTHQCRDYDSLYEWVRDRQLVDKDYKDDTVKNP</sequence>
<evidence type="ECO:0000256" key="8">
    <source>
        <dbReference type="SAM" id="Phobius"/>
    </source>
</evidence>
<name>A0A420YNE8_9PEZI</name>
<evidence type="ECO:0000256" key="3">
    <source>
        <dbReference type="ARBA" id="ARBA00022989"/>
    </source>
</evidence>
<evidence type="ECO:0000256" key="4">
    <source>
        <dbReference type="ARBA" id="ARBA00023026"/>
    </source>
</evidence>
<keyword evidence="3 8" id="KW-1133">Transmembrane helix</keyword>
<evidence type="ECO:0000313" key="9">
    <source>
        <dbReference type="EMBL" id="RKU49336.1"/>
    </source>
</evidence>
<keyword evidence="10" id="KW-1185">Reference proteome</keyword>